<dbReference type="InterPro" id="IPR003378">
    <property type="entry name" value="Fringe-like_glycosylTrfase"/>
</dbReference>
<evidence type="ECO:0000256" key="4">
    <source>
        <dbReference type="ARBA" id="ARBA00022679"/>
    </source>
</evidence>
<comment type="subcellular location">
    <subcellularLocation>
        <location evidence="9">Endomembrane system</location>
        <topology evidence="9">Single-pass membrane protein</topology>
    </subcellularLocation>
    <subcellularLocation>
        <location evidence="1">Membrane</location>
        <topology evidence="1">Single-pass type II membrane protein</topology>
    </subcellularLocation>
</comment>
<keyword evidence="11" id="KW-1185">Reference proteome</keyword>
<evidence type="ECO:0000256" key="6">
    <source>
        <dbReference type="ARBA" id="ARBA00022968"/>
    </source>
</evidence>
<evidence type="ECO:0000256" key="7">
    <source>
        <dbReference type="ARBA" id="ARBA00022989"/>
    </source>
</evidence>
<comment type="similarity">
    <text evidence="2">Belongs to the glycosyltransferase 31 family.</text>
</comment>
<keyword evidence="7" id="KW-1133">Transmembrane helix</keyword>
<accession>A0ABM2Y9F1</accession>
<evidence type="ECO:0000313" key="12">
    <source>
        <dbReference type="RefSeq" id="XP_040610116.1"/>
    </source>
</evidence>
<dbReference type="RefSeq" id="XP_040610116.1">
    <property type="nucleotide sequence ID" value="XM_040754182.1"/>
</dbReference>
<evidence type="ECO:0000256" key="9">
    <source>
        <dbReference type="ARBA" id="ARBA00037847"/>
    </source>
</evidence>
<evidence type="ECO:0000256" key="1">
    <source>
        <dbReference type="ARBA" id="ARBA00004606"/>
    </source>
</evidence>
<evidence type="ECO:0000256" key="3">
    <source>
        <dbReference type="ARBA" id="ARBA00022676"/>
    </source>
</evidence>
<evidence type="ECO:0000313" key="11">
    <source>
        <dbReference type="Proteomes" id="UP000886700"/>
    </source>
</evidence>
<dbReference type="Gene3D" id="3.90.550.50">
    <property type="match status" value="1"/>
</dbReference>
<proteinExistence type="inferred from homology"/>
<sequence length="288" mass="32401">MHCRAFRSLAGALFTLLCVGLLSLRYHSSVSLRVAQDTLRLSQPNPGSLELQLADIFIAVKTTWAFHRARLDLLLDTWVSRTRQQTFIFTDSPDGNLQERLGSHLVVTNCSAEHSHPALSCKMAAEFDAFLASGLRWFCHVDDDNYVNPRALLQLLRTFPQDRDVYVGKPSLNRPIHASELQSKNRTKLVQFWFATGGAGFCISRQLALKMVPWARNPGERTLMVLDGQEMFPGHWLMPLKAYCCLWEVLPSSPALQTTCFPLTRPQPQFPRLCQAGNAPFSCLGSHC</sequence>
<gene>
    <name evidence="12" type="primary">Mfng</name>
</gene>
<organism evidence="11 12">
    <name type="scientific">Mesocricetus auratus</name>
    <name type="common">Golden hamster</name>
    <dbReference type="NCBI Taxonomy" id="10036"/>
    <lineage>
        <taxon>Eukaryota</taxon>
        <taxon>Metazoa</taxon>
        <taxon>Chordata</taxon>
        <taxon>Craniata</taxon>
        <taxon>Vertebrata</taxon>
        <taxon>Euteleostomi</taxon>
        <taxon>Mammalia</taxon>
        <taxon>Eutheria</taxon>
        <taxon>Euarchontoglires</taxon>
        <taxon>Glires</taxon>
        <taxon>Rodentia</taxon>
        <taxon>Myomorpha</taxon>
        <taxon>Muroidea</taxon>
        <taxon>Cricetidae</taxon>
        <taxon>Cricetinae</taxon>
        <taxon>Mesocricetus</taxon>
    </lineage>
</organism>
<reference evidence="12" key="1">
    <citation type="submission" date="2025-08" db="UniProtKB">
        <authorList>
            <consortium name="RefSeq"/>
        </authorList>
    </citation>
    <scope>IDENTIFICATION</scope>
    <source>
        <tissue evidence="12">Liver</tissue>
    </source>
</reference>
<evidence type="ECO:0000259" key="10">
    <source>
        <dbReference type="Pfam" id="PF02434"/>
    </source>
</evidence>
<dbReference type="GeneID" id="101831994"/>
<name>A0ABM2Y9F1_MESAU</name>
<dbReference type="InterPro" id="IPR029044">
    <property type="entry name" value="Nucleotide-diphossugar_trans"/>
</dbReference>
<keyword evidence="5" id="KW-0812">Transmembrane</keyword>
<dbReference type="SUPFAM" id="SSF53448">
    <property type="entry name" value="Nucleotide-diphospho-sugar transferases"/>
    <property type="match status" value="1"/>
</dbReference>
<evidence type="ECO:0000256" key="5">
    <source>
        <dbReference type="ARBA" id="ARBA00022692"/>
    </source>
</evidence>
<dbReference type="Proteomes" id="UP000886700">
    <property type="component" value="Unplaced"/>
</dbReference>
<keyword evidence="8" id="KW-0472">Membrane</keyword>
<protein>
    <submittedName>
        <fullName evidence="12">Beta-1,3-N-acetylglucosaminyltransferase manic fringe isoform X2</fullName>
    </submittedName>
</protein>
<keyword evidence="4" id="KW-0808">Transferase</keyword>
<feature type="domain" description="Fringe-like glycosyltransferase" evidence="10">
    <location>
        <begin position="51"/>
        <end position="217"/>
    </location>
</feature>
<evidence type="ECO:0000256" key="8">
    <source>
        <dbReference type="ARBA" id="ARBA00023136"/>
    </source>
</evidence>
<evidence type="ECO:0000256" key="2">
    <source>
        <dbReference type="ARBA" id="ARBA00008661"/>
    </source>
</evidence>
<dbReference type="PANTHER" id="PTHR10811">
    <property type="entry name" value="FRINGE-RELATED"/>
    <property type="match status" value="1"/>
</dbReference>
<dbReference type="Pfam" id="PF02434">
    <property type="entry name" value="Fringe"/>
    <property type="match status" value="1"/>
</dbReference>
<keyword evidence="6" id="KW-0735">Signal-anchor</keyword>
<keyword evidence="3" id="KW-0328">Glycosyltransferase</keyword>